<dbReference type="InterPro" id="IPR013087">
    <property type="entry name" value="Znf_C2H2_type"/>
</dbReference>
<dbReference type="AlphaFoldDB" id="A0A6I8VZQ2"/>
<sequence>MECVCRVCLDGSVPLVDIFAEISDLRLNLYESSPACVISKLAPEHSVVRGDSMPQFICLSCIHGVQTAYRYKLLLDKSFANYQQLSLNNTKQKHYSLVLLSVSGNEETYTIENIYEEEDRMRANDRPEIEAVLNNAMLPETADEAVEMDNEEEGTYTLRNSLRNFADDQTRPQMSVSVDTHAIVKMEQMHKLAQVAKAEAHMHNNLQRNKANKRQSRHCGKSPFPYVCGKGVMSECHLNRHETSHKNKQTSELNTKHLGIKNTINRSPLPKKRKPESVESNLEVLGKKLNLTCQECGRIFLLKRSLDKHTCHHSTNVRRTSFPVHAVRR</sequence>
<keyword evidence="2" id="KW-0862">Zinc</keyword>
<dbReference type="Pfam" id="PF07776">
    <property type="entry name" value="zf-AD"/>
    <property type="match status" value="1"/>
</dbReference>
<evidence type="ECO:0000259" key="4">
    <source>
        <dbReference type="PROSITE" id="PS51915"/>
    </source>
</evidence>
<organism evidence="5 6">
    <name type="scientific">Drosophila pseudoobscura pseudoobscura</name>
    <name type="common">Fruit fly</name>
    <dbReference type="NCBI Taxonomy" id="46245"/>
    <lineage>
        <taxon>Eukaryota</taxon>
        <taxon>Metazoa</taxon>
        <taxon>Ecdysozoa</taxon>
        <taxon>Arthropoda</taxon>
        <taxon>Hexapoda</taxon>
        <taxon>Insecta</taxon>
        <taxon>Pterygota</taxon>
        <taxon>Neoptera</taxon>
        <taxon>Endopterygota</taxon>
        <taxon>Diptera</taxon>
        <taxon>Brachycera</taxon>
        <taxon>Muscomorpha</taxon>
        <taxon>Ephydroidea</taxon>
        <taxon>Drosophilidae</taxon>
        <taxon>Drosophila</taxon>
        <taxon>Sophophora</taxon>
    </lineage>
</organism>
<keyword evidence="1" id="KW-0863">Zinc-finger</keyword>
<feature type="binding site" evidence="2">
    <location>
        <position position="58"/>
    </location>
    <ligand>
        <name>Zn(2+)</name>
        <dbReference type="ChEBI" id="CHEBI:29105"/>
    </ligand>
</feature>
<proteinExistence type="predicted"/>
<feature type="binding site" evidence="2">
    <location>
        <position position="61"/>
    </location>
    <ligand>
        <name>Zn(2+)</name>
        <dbReference type="ChEBI" id="CHEBI:29105"/>
    </ligand>
</feature>
<protein>
    <submittedName>
        <fullName evidence="6">Uncharacterized zinc finger protein CG2678-like</fullName>
    </submittedName>
</protein>
<dbReference type="RefSeq" id="XP_033236478.1">
    <property type="nucleotide sequence ID" value="XM_033380587.1"/>
</dbReference>
<dbReference type="PROSITE" id="PS00028">
    <property type="entry name" value="ZINC_FINGER_C2H2_1"/>
    <property type="match status" value="1"/>
</dbReference>
<evidence type="ECO:0000313" key="6">
    <source>
        <dbReference type="RefSeq" id="XP_033236478.1"/>
    </source>
</evidence>
<keyword evidence="5" id="KW-1185">Reference proteome</keyword>
<dbReference type="SMART" id="SM00868">
    <property type="entry name" value="zf-AD"/>
    <property type="match status" value="1"/>
</dbReference>
<dbReference type="GO" id="GO:0008270">
    <property type="term" value="F:zinc ion binding"/>
    <property type="evidence" value="ECO:0007669"/>
    <property type="project" value="UniProtKB-UniRule"/>
</dbReference>
<evidence type="ECO:0000259" key="3">
    <source>
        <dbReference type="PROSITE" id="PS50157"/>
    </source>
</evidence>
<feature type="domain" description="C2H2-type" evidence="3">
    <location>
        <begin position="291"/>
        <end position="318"/>
    </location>
</feature>
<dbReference type="PROSITE" id="PS50157">
    <property type="entry name" value="ZINC_FINGER_C2H2_2"/>
    <property type="match status" value="1"/>
</dbReference>
<dbReference type="KEGG" id="dpo:6902500"/>
<dbReference type="InterPro" id="IPR012934">
    <property type="entry name" value="Znf_AD"/>
</dbReference>
<gene>
    <name evidence="6" type="primary">LOC6902500</name>
</gene>
<dbReference type="FunCoup" id="A0A6I8VZQ2">
    <property type="interactions" value="56"/>
</dbReference>
<dbReference type="InParanoid" id="A0A6I8VZQ2"/>
<evidence type="ECO:0000256" key="2">
    <source>
        <dbReference type="PROSITE-ProRule" id="PRU01263"/>
    </source>
</evidence>
<keyword evidence="2" id="KW-0479">Metal-binding</keyword>
<reference evidence="6" key="1">
    <citation type="submission" date="2025-08" db="UniProtKB">
        <authorList>
            <consortium name="RefSeq"/>
        </authorList>
    </citation>
    <scope>IDENTIFICATION</scope>
    <source>
        <strain evidence="6">MV-25-SWS-2005</strain>
        <tissue evidence="6">Whole body</tissue>
    </source>
</reference>
<dbReference type="SUPFAM" id="SSF57716">
    <property type="entry name" value="Glucocorticoid receptor-like (DNA-binding domain)"/>
    <property type="match status" value="1"/>
</dbReference>
<feature type="binding site" evidence="2">
    <location>
        <position position="8"/>
    </location>
    <ligand>
        <name>Zn(2+)</name>
        <dbReference type="ChEBI" id="CHEBI:29105"/>
    </ligand>
</feature>
<dbReference type="Proteomes" id="UP000001819">
    <property type="component" value="Chromosome 4"/>
</dbReference>
<dbReference type="PROSITE" id="PS51915">
    <property type="entry name" value="ZAD"/>
    <property type="match status" value="1"/>
</dbReference>
<dbReference type="GO" id="GO:0005634">
    <property type="term" value="C:nucleus"/>
    <property type="evidence" value="ECO:0007669"/>
    <property type="project" value="InterPro"/>
</dbReference>
<feature type="domain" description="ZAD" evidence="4">
    <location>
        <begin position="3"/>
        <end position="85"/>
    </location>
</feature>
<evidence type="ECO:0000256" key="1">
    <source>
        <dbReference type="PROSITE-ProRule" id="PRU00042"/>
    </source>
</evidence>
<evidence type="ECO:0000313" key="5">
    <source>
        <dbReference type="Proteomes" id="UP000001819"/>
    </source>
</evidence>
<feature type="binding site" evidence="2">
    <location>
        <position position="5"/>
    </location>
    <ligand>
        <name>Zn(2+)</name>
        <dbReference type="ChEBI" id="CHEBI:29105"/>
    </ligand>
</feature>
<accession>A0A6I8VZQ2</accession>
<name>A0A6I8VZQ2_DROPS</name>